<protein>
    <submittedName>
        <fullName evidence="3">Uncharacterized protein</fullName>
    </submittedName>
</protein>
<dbReference type="EMBL" id="LJZO01000028">
    <property type="protein sequence ID" value="ROV94452.1"/>
    <property type="molecule type" value="Genomic_DNA"/>
</dbReference>
<feature type="compositionally biased region" description="Low complexity" evidence="2">
    <location>
        <begin position="9"/>
        <end position="22"/>
    </location>
</feature>
<accession>A0A423VTZ4</accession>
<gene>
    <name evidence="3" type="ORF">VSDG_05980</name>
</gene>
<organism evidence="3 4">
    <name type="scientific">Cytospora chrysosperma</name>
    <name type="common">Cytospora canker fungus</name>
    <name type="synonym">Sphaeria chrysosperma</name>
    <dbReference type="NCBI Taxonomy" id="252740"/>
    <lineage>
        <taxon>Eukaryota</taxon>
        <taxon>Fungi</taxon>
        <taxon>Dikarya</taxon>
        <taxon>Ascomycota</taxon>
        <taxon>Pezizomycotina</taxon>
        <taxon>Sordariomycetes</taxon>
        <taxon>Sordariomycetidae</taxon>
        <taxon>Diaporthales</taxon>
        <taxon>Cytosporaceae</taxon>
        <taxon>Cytospora</taxon>
    </lineage>
</organism>
<proteinExistence type="predicted"/>
<feature type="region of interest" description="Disordered" evidence="2">
    <location>
        <begin position="1"/>
        <end position="31"/>
    </location>
</feature>
<dbReference type="AlphaFoldDB" id="A0A423VTZ4"/>
<evidence type="ECO:0000313" key="4">
    <source>
        <dbReference type="Proteomes" id="UP000284375"/>
    </source>
</evidence>
<feature type="coiled-coil region" evidence="1">
    <location>
        <begin position="159"/>
        <end position="193"/>
    </location>
</feature>
<name>A0A423VTZ4_CYTCH</name>
<evidence type="ECO:0000256" key="2">
    <source>
        <dbReference type="SAM" id="MobiDB-lite"/>
    </source>
</evidence>
<keyword evidence="4" id="KW-1185">Reference proteome</keyword>
<keyword evidence="1" id="KW-0175">Coiled coil</keyword>
<evidence type="ECO:0000256" key="1">
    <source>
        <dbReference type="SAM" id="Coils"/>
    </source>
</evidence>
<sequence>MEDYDMNMNDGNADPSAANGAAARDDASHHHQEIVQITSGDMVTPEAIRAATNNPALQYVLDSFSQSLRANLKLAQDAMASHRLVEESSTKFKASARGDQLAAMAGECRKMSLKGIIEDSATIMKEAKAMVDGTNMAISGLMKGTELTLKRIFQHGEDISNHEERLAKLEQCCLELQKENTELKAMLEGLIGNKAGGQKQVNQIRAQLAEVSLKEGQDDSMRD</sequence>
<reference evidence="3 4" key="1">
    <citation type="submission" date="2015-09" db="EMBL/GenBank/DDBJ databases">
        <title>Host preference determinants of Valsa canker pathogens revealed by comparative genomics.</title>
        <authorList>
            <person name="Yin Z."/>
            <person name="Huang L."/>
        </authorList>
    </citation>
    <scope>NUCLEOTIDE SEQUENCE [LARGE SCALE GENOMIC DNA]</scope>
    <source>
        <strain evidence="3 4">YSFL</strain>
    </source>
</reference>
<dbReference type="Proteomes" id="UP000284375">
    <property type="component" value="Unassembled WGS sequence"/>
</dbReference>
<evidence type="ECO:0000313" key="3">
    <source>
        <dbReference type="EMBL" id="ROV94452.1"/>
    </source>
</evidence>
<comment type="caution">
    <text evidence="3">The sequence shown here is derived from an EMBL/GenBank/DDBJ whole genome shotgun (WGS) entry which is preliminary data.</text>
</comment>
<dbReference type="OrthoDB" id="10472618at2759"/>